<feature type="domain" description="ABC3 transporter permease C-terminal" evidence="8">
    <location>
        <begin position="285"/>
        <end position="404"/>
    </location>
</feature>
<dbReference type="PANTHER" id="PTHR30572">
    <property type="entry name" value="MEMBRANE COMPONENT OF TRANSPORTER-RELATED"/>
    <property type="match status" value="1"/>
</dbReference>
<comment type="similarity">
    <text evidence="6">Belongs to the ABC-4 integral membrane protein family.</text>
</comment>
<dbReference type="PANTHER" id="PTHR30572:SF4">
    <property type="entry name" value="ABC TRANSPORTER PERMEASE YTRF"/>
    <property type="match status" value="1"/>
</dbReference>
<proteinExistence type="inferred from homology"/>
<dbReference type="Proteomes" id="UP000310017">
    <property type="component" value="Chromosome"/>
</dbReference>
<dbReference type="GO" id="GO:0022857">
    <property type="term" value="F:transmembrane transporter activity"/>
    <property type="evidence" value="ECO:0007669"/>
    <property type="project" value="TreeGrafter"/>
</dbReference>
<keyword evidence="11" id="KW-1185">Reference proteome</keyword>
<sequence length="411" mass="45723">MFSRDVWKEIFEAIQKNKLRTFLTGFTVALGIFIFVTLFGMGNGLNNTFMKFFGDDATNIFRIYPSETTIPFGGYKAKRRIEFDNGDLDDIIEEFGPLVDYITPSIRRGGLVTYKDKSDNYTTMGVGPGMQFAEKTIMMKGRYISTRDIREKAKYAVIGRMVEKDIFGGQDALGEYIDVAGSAFKVIGVFQDDGGDNEERNIFIPFTTRQLLEGNNDKIGQITLAFNEAIGYDGALRFEKNLEQYIRKKKIISPKDPRGIFIENVAENLKRNQQFAGVLQIIIAAIAFVVIISGVIGISNIMVFVVKERTKEIGIRKAMGATPKTIISSILLESIFITALFGFVGMVLGIVTLNSIQGKVLEDDYFITNPGIDSGMAIFVTILLIICGTLAAYVPARKASRIKPIVALRDD</sequence>
<comment type="subcellular location">
    <subcellularLocation>
        <location evidence="1">Cell membrane</location>
        <topology evidence="1">Multi-pass membrane protein</topology>
    </subcellularLocation>
</comment>
<feature type="transmembrane region" description="Helical" evidence="7">
    <location>
        <begin position="21"/>
        <end position="41"/>
    </location>
</feature>
<dbReference type="OrthoDB" id="9770036at2"/>
<keyword evidence="3 7" id="KW-0812">Transmembrane</keyword>
<evidence type="ECO:0000256" key="1">
    <source>
        <dbReference type="ARBA" id="ARBA00004651"/>
    </source>
</evidence>
<feature type="transmembrane region" description="Helical" evidence="7">
    <location>
        <begin position="326"/>
        <end position="356"/>
    </location>
</feature>
<dbReference type="RefSeq" id="WP_138853525.1">
    <property type="nucleotide sequence ID" value="NZ_CP040710.1"/>
</dbReference>
<gene>
    <name evidence="10" type="ORF">FGM00_14095</name>
</gene>
<reference evidence="10 11" key="1">
    <citation type="submission" date="2019-05" db="EMBL/GenBank/DDBJ databases">
        <title>Genome sequencing of F202Z8.</title>
        <authorList>
            <person name="Kwon Y.M."/>
        </authorList>
    </citation>
    <scope>NUCLEOTIDE SEQUENCE [LARGE SCALE GENOMIC DNA]</scope>
    <source>
        <strain evidence="10 11">F202Z8</strain>
    </source>
</reference>
<evidence type="ECO:0000256" key="4">
    <source>
        <dbReference type="ARBA" id="ARBA00022989"/>
    </source>
</evidence>
<dbReference type="KEGG" id="asag:FGM00_14095"/>
<evidence type="ECO:0000256" key="3">
    <source>
        <dbReference type="ARBA" id="ARBA00022692"/>
    </source>
</evidence>
<organism evidence="10 11">
    <name type="scientific">Aggregatimonas sangjinii</name>
    <dbReference type="NCBI Taxonomy" id="2583587"/>
    <lineage>
        <taxon>Bacteria</taxon>
        <taxon>Pseudomonadati</taxon>
        <taxon>Bacteroidota</taxon>
        <taxon>Flavobacteriia</taxon>
        <taxon>Flavobacteriales</taxon>
        <taxon>Flavobacteriaceae</taxon>
        <taxon>Aggregatimonas</taxon>
    </lineage>
</organism>
<feature type="transmembrane region" description="Helical" evidence="7">
    <location>
        <begin position="376"/>
        <end position="394"/>
    </location>
</feature>
<keyword evidence="2" id="KW-1003">Cell membrane</keyword>
<dbReference type="Pfam" id="PF02687">
    <property type="entry name" value="FtsX"/>
    <property type="match status" value="1"/>
</dbReference>
<evidence type="ECO:0000313" key="11">
    <source>
        <dbReference type="Proteomes" id="UP000310017"/>
    </source>
</evidence>
<dbReference type="InterPro" id="IPR050250">
    <property type="entry name" value="Macrolide_Exporter_MacB"/>
</dbReference>
<evidence type="ECO:0000256" key="5">
    <source>
        <dbReference type="ARBA" id="ARBA00023136"/>
    </source>
</evidence>
<feature type="domain" description="MacB-like periplasmic core" evidence="9">
    <location>
        <begin position="21"/>
        <end position="227"/>
    </location>
</feature>
<dbReference type="AlphaFoldDB" id="A0A5B7SRE0"/>
<name>A0A5B7SRE0_9FLAO</name>
<evidence type="ECO:0000256" key="6">
    <source>
        <dbReference type="ARBA" id="ARBA00038076"/>
    </source>
</evidence>
<evidence type="ECO:0000259" key="8">
    <source>
        <dbReference type="Pfam" id="PF02687"/>
    </source>
</evidence>
<evidence type="ECO:0000313" key="10">
    <source>
        <dbReference type="EMBL" id="QCX01186.1"/>
    </source>
</evidence>
<accession>A0A5B7SRE0</accession>
<dbReference type="InterPro" id="IPR003838">
    <property type="entry name" value="ABC3_permease_C"/>
</dbReference>
<dbReference type="InterPro" id="IPR025857">
    <property type="entry name" value="MacB_PCD"/>
</dbReference>
<keyword evidence="4 7" id="KW-1133">Transmembrane helix</keyword>
<evidence type="ECO:0000256" key="2">
    <source>
        <dbReference type="ARBA" id="ARBA00022475"/>
    </source>
</evidence>
<evidence type="ECO:0000259" key="9">
    <source>
        <dbReference type="Pfam" id="PF12704"/>
    </source>
</evidence>
<keyword evidence="5 7" id="KW-0472">Membrane</keyword>
<feature type="transmembrane region" description="Helical" evidence="7">
    <location>
        <begin position="278"/>
        <end position="305"/>
    </location>
</feature>
<protein>
    <submittedName>
        <fullName evidence="10">FtsX-like permease family protein</fullName>
    </submittedName>
</protein>
<dbReference type="GO" id="GO:0005886">
    <property type="term" value="C:plasma membrane"/>
    <property type="evidence" value="ECO:0007669"/>
    <property type="project" value="UniProtKB-SubCell"/>
</dbReference>
<evidence type="ECO:0000256" key="7">
    <source>
        <dbReference type="SAM" id="Phobius"/>
    </source>
</evidence>
<dbReference type="EMBL" id="CP040710">
    <property type="protein sequence ID" value="QCX01186.1"/>
    <property type="molecule type" value="Genomic_DNA"/>
</dbReference>
<dbReference type="Pfam" id="PF12704">
    <property type="entry name" value="MacB_PCD"/>
    <property type="match status" value="1"/>
</dbReference>